<proteinExistence type="predicted"/>
<dbReference type="Proteomes" id="UP000615446">
    <property type="component" value="Unassembled WGS sequence"/>
</dbReference>
<sequence>MIWAQLCIYKHYFTTLITYMCSGSKSRSAVTGAHLLTFGTKSIQYFRLINRQHLMMMDRYDDVANLLQI</sequence>
<accession>A0A8H3M9N0</accession>
<protein>
    <submittedName>
        <fullName evidence="1">Uncharacterized protein</fullName>
    </submittedName>
</protein>
<evidence type="ECO:0000313" key="2">
    <source>
        <dbReference type="Proteomes" id="UP000615446"/>
    </source>
</evidence>
<reference evidence="1" key="1">
    <citation type="submission" date="2019-10" db="EMBL/GenBank/DDBJ databases">
        <title>Conservation and host-specific expression of non-tandemly repeated heterogenous ribosome RNA gene in arbuscular mycorrhizal fungi.</title>
        <authorList>
            <person name="Maeda T."/>
            <person name="Kobayashi Y."/>
            <person name="Nakagawa T."/>
            <person name="Ezawa T."/>
            <person name="Yamaguchi K."/>
            <person name="Bino T."/>
            <person name="Nishimoto Y."/>
            <person name="Shigenobu S."/>
            <person name="Kawaguchi M."/>
        </authorList>
    </citation>
    <scope>NUCLEOTIDE SEQUENCE</scope>
    <source>
        <strain evidence="1">HR1</strain>
    </source>
</reference>
<organism evidence="1 2">
    <name type="scientific">Rhizophagus clarus</name>
    <dbReference type="NCBI Taxonomy" id="94130"/>
    <lineage>
        <taxon>Eukaryota</taxon>
        <taxon>Fungi</taxon>
        <taxon>Fungi incertae sedis</taxon>
        <taxon>Mucoromycota</taxon>
        <taxon>Glomeromycotina</taxon>
        <taxon>Glomeromycetes</taxon>
        <taxon>Glomerales</taxon>
        <taxon>Glomeraceae</taxon>
        <taxon>Rhizophagus</taxon>
    </lineage>
</organism>
<evidence type="ECO:0000313" key="1">
    <source>
        <dbReference type="EMBL" id="GET00631.1"/>
    </source>
</evidence>
<dbReference type="EMBL" id="BLAL01000286">
    <property type="protein sequence ID" value="GET00631.1"/>
    <property type="molecule type" value="Genomic_DNA"/>
</dbReference>
<dbReference type="AlphaFoldDB" id="A0A8H3M9N0"/>
<comment type="caution">
    <text evidence="1">The sequence shown here is derived from an EMBL/GenBank/DDBJ whole genome shotgun (WGS) entry which is preliminary data.</text>
</comment>
<gene>
    <name evidence="1" type="ORF">RCL2_002708000</name>
</gene>
<name>A0A8H3M9N0_9GLOM</name>